<accession>A0A8S5SY45</accession>
<proteinExistence type="predicted"/>
<organism evidence="1">
    <name type="scientific">Siphoviridae sp. ctJj91</name>
    <dbReference type="NCBI Taxonomy" id="2827838"/>
    <lineage>
        <taxon>Viruses</taxon>
        <taxon>Duplodnaviria</taxon>
        <taxon>Heunggongvirae</taxon>
        <taxon>Uroviricota</taxon>
        <taxon>Caudoviricetes</taxon>
    </lineage>
</organism>
<evidence type="ECO:0000313" key="1">
    <source>
        <dbReference type="EMBL" id="DAF55937.1"/>
    </source>
</evidence>
<name>A0A8S5SY45_9CAUD</name>
<protein>
    <submittedName>
        <fullName evidence="1">Uncharacterized protein</fullName>
    </submittedName>
</protein>
<dbReference type="EMBL" id="BK032704">
    <property type="protein sequence ID" value="DAF55937.1"/>
    <property type="molecule type" value="Genomic_DNA"/>
</dbReference>
<reference evidence="1" key="1">
    <citation type="journal article" date="2021" name="Proc. Natl. Acad. Sci. U.S.A.">
        <title>A Catalog of Tens of Thousands of Viruses from Human Metagenomes Reveals Hidden Associations with Chronic Diseases.</title>
        <authorList>
            <person name="Tisza M.J."/>
            <person name="Buck C.B."/>
        </authorList>
    </citation>
    <scope>NUCLEOTIDE SEQUENCE</scope>
    <source>
        <strain evidence="1">CtJj91</strain>
    </source>
</reference>
<sequence>MINFDKDSLECDLAETYHIYEMKELPLKKVALFSVGLRNNSRIKTKMMGLNQTFETTLLAKITDELSISNWIKAGAKKEQKPNLILPKLLGVIEKENKENVGFDTVEEFEKERKAILESVVNIDGTG</sequence>